<name>A0A1H7GDD3_9FIRM</name>
<sequence>MKKTYNVRYENGSYLIEYSMPENNEGTLVIDEKNMELDSSKFYKLVFENVDEEIEIIIVNHISADLDTTIVKKGARVCETLQSLCDEICKEINKKCFSA</sequence>
<protein>
    <submittedName>
        <fullName evidence="1">Uncharacterized protein</fullName>
    </submittedName>
</protein>
<evidence type="ECO:0000313" key="2">
    <source>
        <dbReference type="Proteomes" id="UP000182321"/>
    </source>
</evidence>
<dbReference type="RefSeq" id="WP_074789104.1">
    <property type="nucleotide sequence ID" value="NZ_FNZX01000004.1"/>
</dbReference>
<gene>
    <name evidence="1" type="ORF">SAMN02910377_00647</name>
</gene>
<reference evidence="2" key="1">
    <citation type="submission" date="2016-10" db="EMBL/GenBank/DDBJ databases">
        <authorList>
            <person name="Varghese N."/>
        </authorList>
    </citation>
    <scope>NUCLEOTIDE SEQUENCE [LARGE SCALE GENOMIC DNA]</scope>
    <source>
        <strain evidence="2">ACV-9</strain>
    </source>
</reference>
<dbReference type="Proteomes" id="UP000182321">
    <property type="component" value="Unassembled WGS sequence"/>
</dbReference>
<dbReference type="AlphaFoldDB" id="A0A1H7GDD3"/>
<organism evidence="1 2">
    <name type="scientific">Pseudobutyrivibrio ruminis</name>
    <dbReference type="NCBI Taxonomy" id="46206"/>
    <lineage>
        <taxon>Bacteria</taxon>
        <taxon>Bacillati</taxon>
        <taxon>Bacillota</taxon>
        <taxon>Clostridia</taxon>
        <taxon>Lachnospirales</taxon>
        <taxon>Lachnospiraceae</taxon>
        <taxon>Pseudobutyrivibrio</taxon>
    </lineage>
</organism>
<evidence type="ECO:0000313" key="1">
    <source>
        <dbReference type="EMBL" id="SEK33805.1"/>
    </source>
</evidence>
<keyword evidence="2" id="KW-1185">Reference proteome</keyword>
<proteinExistence type="predicted"/>
<accession>A0A1H7GDD3</accession>
<dbReference type="EMBL" id="FNZX01000004">
    <property type="protein sequence ID" value="SEK33805.1"/>
    <property type="molecule type" value="Genomic_DNA"/>
</dbReference>